<dbReference type="SUPFAM" id="SSF53474">
    <property type="entry name" value="alpha/beta-Hydrolases"/>
    <property type="match status" value="1"/>
</dbReference>
<feature type="domain" description="AB hydrolase-1" evidence="1">
    <location>
        <begin position="26"/>
        <end position="260"/>
    </location>
</feature>
<dbReference type="PANTHER" id="PTHR46438:SF11">
    <property type="entry name" value="LIPASE-RELATED"/>
    <property type="match status" value="1"/>
</dbReference>
<evidence type="ECO:0000313" key="3">
    <source>
        <dbReference type="Proteomes" id="UP001310890"/>
    </source>
</evidence>
<evidence type="ECO:0000313" key="2">
    <source>
        <dbReference type="EMBL" id="KAK5111009.1"/>
    </source>
</evidence>
<dbReference type="InterPro" id="IPR000073">
    <property type="entry name" value="AB_hydrolase_1"/>
</dbReference>
<reference evidence="2" key="1">
    <citation type="submission" date="2023-08" db="EMBL/GenBank/DDBJ databases">
        <title>Black Yeasts Isolated from many extreme environments.</title>
        <authorList>
            <person name="Coleine C."/>
            <person name="Stajich J.E."/>
            <person name="Selbmann L."/>
        </authorList>
    </citation>
    <scope>NUCLEOTIDE SEQUENCE</scope>
    <source>
        <strain evidence="2">CCFEE 5401</strain>
    </source>
</reference>
<organism evidence="2 3">
    <name type="scientific">Meristemomyces frigidus</name>
    <dbReference type="NCBI Taxonomy" id="1508187"/>
    <lineage>
        <taxon>Eukaryota</taxon>
        <taxon>Fungi</taxon>
        <taxon>Dikarya</taxon>
        <taxon>Ascomycota</taxon>
        <taxon>Pezizomycotina</taxon>
        <taxon>Dothideomycetes</taxon>
        <taxon>Dothideomycetidae</taxon>
        <taxon>Mycosphaerellales</taxon>
        <taxon>Teratosphaeriaceae</taxon>
        <taxon>Meristemomyces</taxon>
    </lineage>
</organism>
<dbReference type="PANTHER" id="PTHR46438">
    <property type="entry name" value="ALPHA/BETA-HYDROLASES SUPERFAMILY PROTEIN"/>
    <property type="match status" value="1"/>
</dbReference>
<comment type="caution">
    <text evidence="2">The sequence shown here is derived from an EMBL/GenBank/DDBJ whole genome shotgun (WGS) entry which is preliminary data.</text>
</comment>
<proteinExistence type="predicted"/>
<dbReference type="EMBL" id="JAVRRL010000043">
    <property type="protein sequence ID" value="KAK5111009.1"/>
    <property type="molecule type" value="Genomic_DNA"/>
</dbReference>
<sequence>MSITTKSIPTAGGTLHIELTGTGPLIICSHGMGDDHTAFSPFASLLSEAGYTIANVDTRGHGASSTTFTSYGDLATAADYLTIIRELNLGPAVLAGNSFSAAAAIIAAGQEPDQVAGLILLGPVARNPMGKLGTYLVPAMFAWPWGPTLWRYYAPLLWPGLGKDGATARAIESSTSLGRPGRWSAFHKTVRGLDHSVVLPWFAKVKAPALVVMGDKDPDFGNAGKEAEWVAEQFSLPGKGEVMMLPGVGHAPMLESVDAVGTRTVEFLSKIERRGGRFGV</sequence>
<accession>A0AAN7TL06</accession>
<evidence type="ECO:0000259" key="1">
    <source>
        <dbReference type="Pfam" id="PF12697"/>
    </source>
</evidence>
<dbReference type="Gene3D" id="3.40.50.1820">
    <property type="entry name" value="alpha/beta hydrolase"/>
    <property type="match status" value="1"/>
</dbReference>
<protein>
    <recommendedName>
        <fullName evidence="1">AB hydrolase-1 domain-containing protein</fullName>
    </recommendedName>
</protein>
<dbReference type="Pfam" id="PF12697">
    <property type="entry name" value="Abhydrolase_6"/>
    <property type="match status" value="1"/>
</dbReference>
<dbReference type="AlphaFoldDB" id="A0AAN7TL06"/>
<name>A0AAN7TL06_9PEZI</name>
<dbReference type="InterPro" id="IPR029058">
    <property type="entry name" value="AB_hydrolase_fold"/>
</dbReference>
<gene>
    <name evidence="2" type="ORF">LTR62_005384</name>
</gene>
<dbReference type="Proteomes" id="UP001310890">
    <property type="component" value="Unassembled WGS sequence"/>
</dbReference>